<accession>A0A917LHS5</accession>
<organism evidence="3 4">
    <name type="scientific">Rhodococcoides trifolii</name>
    <dbReference type="NCBI Taxonomy" id="908250"/>
    <lineage>
        <taxon>Bacteria</taxon>
        <taxon>Bacillati</taxon>
        <taxon>Actinomycetota</taxon>
        <taxon>Actinomycetes</taxon>
        <taxon>Mycobacteriales</taxon>
        <taxon>Nocardiaceae</taxon>
        <taxon>Rhodococcoides</taxon>
    </lineage>
</organism>
<dbReference type="EMBL" id="BMCU01000005">
    <property type="protein sequence ID" value="GGG24671.1"/>
    <property type="molecule type" value="Genomic_DNA"/>
</dbReference>
<evidence type="ECO:0000256" key="1">
    <source>
        <dbReference type="ARBA" id="ARBA00008791"/>
    </source>
</evidence>
<reference evidence="3" key="2">
    <citation type="submission" date="2020-09" db="EMBL/GenBank/DDBJ databases">
        <authorList>
            <person name="Sun Q."/>
            <person name="Sedlacek I."/>
        </authorList>
    </citation>
    <scope>NUCLEOTIDE SEQUENCE</scope>
    <source>
        <strain evidence="3">CCM 7905</strain>
    </source>
</reference>
<dbReference type="CDD" id="cd00293">
    <property type="entry name" value="USP-like"/>
    <property type="match status" value="1"/>
</dbReference>
<evidence type="ECO:0000313" key="4">
    <source>
        <dbReference type="Proteomes" id="UP000654257"/>
    </source>
</evidence>
<proteinExistence type="inferred from homology"/>
<dbReference type="AlphaFoldDB" id="A0A917LHS5"/>
<dbReference type="InterPro" id="IPR006016">
    <property type="entry name" value="UspA"/>
</dbReference>
<feature type="domain" description="UspA" evidence="2">
    <location>
        <begin position="2"/>
        <end position="130"/>
    </location>
</feature>
<dbReference type="Proteomes" id="UP000654257">
    <property type="component" value="Unassembled WGS sequence"/>
</dbReference>
<evidence type="ECO:0000313" key="3">
    <source>
        <dbReference type="EMBL" id="GGG24671.1"/>
    </source>
</evidence>
<dbReference type="SUPFAM" id="SSF52402">
    <property type="entry name" value="Adenine nucleotide alpha hydrolases-like"/>
    <property type="match status" value="1"/>
</dbReference>
<reference evidence="3" key="1">
    <citation type="journal article" date="2014" name="Int. J. Syst. Evol. Microbiol.">
        <title>Complete genome sequence of Corynebacterium casei LMG S-19264T (=DSM 44701T), isolated from a smear-ripened cheese.</title>
        <authorList>
            <consortium name="US DOE Joint Genome Institute (JGI-PGF)"/>
            <person name="Walter F."/>
            <person name="Albersmeier A."/>
            <person name="Kalinowski J."/>
            <person name="Ruckert C."/>
        </authorList>
    </citation>
    <scope>NUCLEOTIDE SEQUENCE</scope>
    <source>
        <strain evidence="3">CCM 7905</strain>
    </source>
</reference>
<dbReference type="Pfam" id="PF00582">
    <property type="entry name" value="Usp"/>
    <property type="match status" value="1"/>
</dbReference>
<evidence type="ECO:0000259" key="2">
    <source>
        <dbReference type="Pfam" id="PF00582"/>
    </source>
</evidence>
<dbReference type="PRINTS" id="PR01438">
    <property type="entry name" value="UNVRSLSTRESS"/>
</dbReference>
<sequence>MNIVTAYNERPESRRALDWILTHGPQLAGSHDKVHLHIALTSGADSPASPNYGSPTLADALTTELAATNTAHTIHPAGPDAAAQMLDLAEQEHADLVVIGMRRRSATMKLLLGSQVQRVMLDAPCPVVTLKSDSD</sequence>
<keyword evidence="4" id="KW-1185">Reference proteome</keyword>
<name>A0A917LHS5_9NOCA</name>
<comment type="caution">
    <text evidence="3">The sequence shown here is derived from an EMBL/GenBank/DDBJ whole genome shotgun (WGS) entry which is preliminary data.</text>
</comment>
<dbReference type="RefSeq" id="WP_188546962.1">
    <property type="nucleotide sequence ID" value="NZ_BMCU01000005.1"/>
</dbReference>
<protein>
    <recommendedName>
        <fullName evidence="2">UspA domain-containing protein</fullName>
    </recommendedName>
</protein>
<dbReference type="InterPro" id="IPR006015">
    <property type="entry name" value="Universal_stress_UspA"/>
</dbReference>
<gene>
    <name evidence="3" type="ORF">GCM10007304_43160</name>
</gene>
<dbReference type="InterPro" id="IPR014729">
    <property type="entry name" value="Rossmann-like_a/b/a_fold"/>
</dbReference>
<comment type="similarity">
    <text evidence="1">Belongs to the universal stress protein A family.</text>
</comment>
<dbReference type="Gene3D" id="3.40.50.620">
    <property type="entry name" value="HUPs"/>
    <property type="match status" value="1"/>
</dbReference>